<dbReference type="SUPFAM" id="SSF51726">
    <property type="entry name" value="UROD/MetE-like"/>
    <property type="match status" value="1"/>
</dbReference>
<dbReference type="PANTHER" id="PTHR47099">
    <property type="entry name" value="METHYLCOBAMIDE:COM METHYLTRANSFERASE MTBA"/>
    <property type="match status" value="1"/>
</dbReference>
<dbReference type="Proteomes" id="UP000030661">
    <property type="component" value="Unassembled WGS sequence"/>
</dbReference>
<proteinExistence type="predicted"/>
<organism evidence="2">
    <name type="scientific">Vecturithrix granuli</name>
    <dbReference type="NCBI Taxonomy" id="1499967"/>
    <lineage>
        <taxon>Bacteria</taxon>
        <taxon>Candidatus Moduliflexota</taxon>
        <taxon>Candidatus Vecturitrichia</taxon>
        <taxon>Candidatus Vecturitrichales</taxon>
        <taxon>Candidatus Vecturitrichaceae</taxon>
        <taxon>Candidatus Vecturithrix</taxon>
    </lineage>
</organism>
<dbReference type="GO" id="GO:0004853">
    <property type="term" value="F:uroporphyrinogen decarboxylase activity"/>
    <property type="evidence" value="ECO:0007669"/>
    <property type="project" value="InterPro"/>
</dbReference>
<accession>A0A081C0W0</accession>
<feature type="domain" description="Uroporphyrinogen decarboxylase (URO-D)" evidence="1">
    <location>
        <begin position="173"/>
        <end position="385"/>
    </location>
</feature>
<dbReference type="eggNOG" id="COG0407">
    <property type="taxonomic scope" value="Bacteria"/>
</dbReference>
<reference evidence="2" key="1">
    <citation type="journal article" date="2015" name="PeerJ">
        <title>First genomic representation of candidate bacterial phylum KSB3 points to enhanced environmental sensing as a trigger of wastewater bulking.</title>
        <authorList>
            <person name="Sekiguchi Y."/>
            <person name="Ohashi A."/>
            <person name="Parks D.H."/>
            <person name="Yamauchi T."/>
            <person name="Tyson G.W."/>
            <person name="Hugenholtz P."/>
        </authorList>
    </citation>
    <scope>NUCLEOTIDE SEQUENCE [LARGE SCALE GENOMIC DNA]</scope>
</reference>
<dbReference type="Gene3D" id="3.20.20.210">
    <property type="match status" value="1"/>
</dbReference>
<dbReference type="InterPro" id="IPR038071">
    <property type="entry name" value="UROD/MetE-like_sf"/>
</dbReference>
<gene>
    <name evidence="2" type="ORF">U27_05188</name>
</gene>
<keyword evidence="3" id="KW-1185">Reference proteome</keyword>
<evidence type="ECO:0000313" key="3">
    <source>
        <dbReference type="Proteomes" id="UP000030661"/>
    </source>
</evidence>
<sequence length="390" mass="44992">MTGKETMTSRERVVKALSFEEPDRVPIDLGGFQTGIHKRAYEDLLAYFGWQEELEILDPVQQLVKPSEAVLTRFHVDTRYIVAHAPQGFQGRIEQHERDGKLWRDLKDEFGVVWSMPEDQQLYMDISRHPLADATLDDIRDYPFPNGSDPTRFTGVREQAIEMRNNTPYALSTGIFGVVYEVCWYMRGLERWFIDMMENPTFCEALLDQTLKYWLDYTAGFMQAVGDLVDVVMIGDDLTGQKGPLFSPKFYRQVVKPRQKKLVQHLKSLTNAKVWYHTCGACTAYIPDLLDNGIDILNPIQISAKDMEPERLKREFGKQLVFWGGGIDTQHVLPFARPEEIRQHVKRNLEIFKPGGGYVFNNVHNIQYGVPAQNTVALFDAAYEYGFYKE</sequence>
<dbReference type="GO" id="GO:0006779">
    <property type="term" value="P:porphyrin-containing compound biosynthetic process"/>
    <property type="evidence" value="ECO:0007669"/>
    <property type="project" value="InterPro"/>
</dbReference>
<dbReference type="EMBL" id="DF820467">
    <property type="protein sequence ID" value="GAK58215.1"/>
    <property type="molecule type" value="Genomic_DNA"/>
</dbReference>
<name>A0A081C0W0_VECG1</name>
<dbReference type="InterPro" id="IPR052024">
    <property type="entry name" value="Methanogen_methyltrans"/>
</dbReference>
<evidence type="ECO:0000313" key="2">
    <source>
        <dbReference type="EMBL" id="GAK58215.1"/>
    </source>
</evidence>
<dbReference type="STRING" id="1499967.U27_05188"/>
<dbReference type="InterPro" id="IPR000257">
    <property type="entry name" value="Uroporphyrinogen_deCOase"/>
</dbReference>
<protein>
    <submittedName>
        <fullName evidence="2">Uroporphyrinogen-III decarboxylase</fullName>
    </submittedName>
</protein>
<dbReference type="PANTHER" id="PTHR47099:SF1">
    <property type="entry name" value="METHYLCOBAMIDE:COM METHYLTRANSFERASE MTBA"/>
    <property type="match status" value="1"/>
</dbReference>
<dbReference type="HOGENOM" id="CLU_054162_0_0_0"/>
<dbReference type="AlphaFoldDB" id="A0A081C0W0"/>
<evidence type="ECO:0000259" key="1">
    <source>
        <dbReference type="Pfam" id="PF01208"/>
    </source>
</evidence>
<dbReference type="Pfam" id="PF01208">
    <property type="entry name" value="URO-D"/>
    <property type="match status" value="1"/>
</dbReference>